<gene>
    <name evidence="2" type="ORF">NN4_59050</name>
</gene>
<comment type="caution">
    <text evidence="2">The sequence shown here is derived from an EMBL/GenBank/DDBJ whole genome shotgun (WGS) entry which is preliminary data.</text>
</comment>
<dbReference type="AlphaFoldDB" id="A0A511MN66"/>
<accession>A0A511MN66</accession>
<feature type="transmembrane region" description="Helical" evidence="1">
    <location>
        <begin position="41"/>
        <end position="59"/>
    </location>
</feature>
<keyword evidence="3" id="KW-1185">Reference proteome</keyword>
<dbReference type="EMBL" id="BJXA01000050">
    <property type="protein sequence ID" value="GEM41386.1"/>
    <property type="molecule type" value="Genomic_DNA"/>
</dbReference>
<keyword evidence="1" id="KW-0812">Transmembrane</keyword>
<feature type="transmembrane region" description="Helical" evidence="1">
    <location>
        <begin position="68"/>
        <end position="90"/>
    </location>
</feature>
<proteinExistence type="predicted"/>
<dbReference type="RefSeq" id="WP_147138235.1">
    <property type="nucleotide sequence ID" value="NZ_BJXA01000050.1"/>
</dbReference>
<keyword evidence="1" id="KW-0472">Membrane</keyword>
<sequence>MGRWLLSIAAVGNAVLQWVDDYNSTHIFNPAFTAHAKFHDGITISLATILGGLALIYLWRPGYGPERLAVGALFAGVWWTGAACAFLFPGASHRDAQFAADVPHLFGMPIDLRTIVPAMIAVVALGYLLERRRLRTIPRSAPLPPP</sequence>
<evidence type="ECO:0008006" key="4">
    <source>
        <dbReference type="Google" id="ProtNLM"/>
    </source>
</evidence>
<evidence type="ECO:0000313" key="2">
    <source>
        <dbReference type="EMBL" id="GEM41386.1"/>
    </source>
</evidence>
<name>A0A511MN66_9NOCA</name>
<organism evidence="2 3">
    <name type="scientific">Nocardia ninae NBRC 108245</name>
    <dbReference type="NCBI Taxonomy" id="1210091"/>
    <lineage>
        <taxon>Bacteria</taxon>
        <taxon>Bacillati</taxon>
        <taxon>Actinomycetota</taxon>
        <taxon>Actinomycetes</taxon>
        <taxon>Mycobacteriales</taxon>
        <taxon>Nocardiaceae</taxon>
        <taxon>Nocardia</taxon>
    </lineage>
</organism>
<protein>
    <recommendedName>
        <fullName evidence="4">Integral membrane protein</fullName>
    </recommendedName>
</protein>
<dbReference type="InterPro" id="IPR046580">
    <property type="entry name" value="DUF6640"/>
</dbReference>
<reference evidence="2 3" key="1">
    <citation type="submission" date="2019-07" db="EMBL/GenBank/DDBJ databases">
        <title>Whole genome shotgun sequence of Nocardia ninae NBRC 108245.</title>
        <authorList>
            <person name="Hosoyama A."/>
            <person name="Uohara A."/>
            <person name="Ohji S."/>
            <person name="Ichikawa N."/>
        </authorList>
    </citation>
    <scope>NUCLEOTIDE SEQUENCE [LARGE SCALE GENOMIC DNA]</scope>
    <source>
        <strain evidence="2 3">NBRC 108245</strain>
    </source>
</reference>
<dbReference type="Pfam" id="PF20345">
    <property type="entry name" value="DUF6640"/>
    <property type="match status" value="1"/>
</dbReference>
<evidence type="ECO:0000256" key="1">
    <source>
        <dbReference type="SAM" id="Phobius"/>
    </source>
</evidence>
<evidence type="ECO:0000313" key="3">
    <source>
        <dbReference type="Proteomes" id="UP000321424"/>
    </source>
</evidence>
<feature type="transmembrane region" description="Helical" evidence="1">
    <location>
        <begin position="110"/>
        <end position="129"/>
    </location>
</feature>
<dbReference type="OrthoDB" id="122427at2"/>
<dbReference type="Proteomes" id="UP000321424">
    <property type="component" value="Unassembled WGS sequence"/>
</dbReference>
<keyword evidence="1" id="KW-1133">Transmembrane helix</keyword>